<sequence length="194" mass="22197">MFAGINGAGKSTLYTTGIQRYPTISQSIRVNADEIARDKNWDWHDGVTAIKSMRIEIKRIRECINSCKSFNMETTLSGHSKTYLNILNDAKSKGFSTHLFYVGLKSPELAIERVKNRVEKGGHDIPEEIIIKRYPQSLQNLSKLVNMFDTVDLFDNSEKYVSVLSRNNKKITFINDEVAEWATEAIKISKQKYK</sequence>
<evidence type="ECO:0000313" key="9">
    <source>
        <dbReference type="EMBL" id="KRM40607.1"/>
    </source>
</evidence>
<dbReference type="AlphaFoldDB" id="A0A0R1YED9"/>
<keyword evidence="10" id="KW-1185">Reference proteome</keyword>
<evidence type="ECO:0000256" key="1">
    <source>
        <dbReference type="ARBA" id="ARBA00009104"/>
    </source>
</evidence>
<dbReference type="InterPro" id="IPR010488">
    <property type="entry name" value="Zeta_toxin_domain"/>
</dbReference>
<evidence type="ECO:0000256" key="4">
    <source>
        <dbReference type="ARBA" id="ARBA00022741"/>
    </source>
</evidence>
<dbReference type="STRING" id="1423754.FC39_GL000423"/>
<evidence type="ECO:0000256" key="7">
    <source>
        <dbReference type="ARBA" id="ARBA00048178"/>
    </source>
</evidence>
<dbReference type="GO" id="GO:0016301">
    <property type="term" value="F:kinase activity"/>
    <property type="evidence" value="ECO:0007669"/>
    <property type="project" value="InterPro"/>
</dbReference>
<dbReference type="eggNOG" id="COG4185">
    <property type="taxonomic scope" value="Bacteria"/>
</dbReference>
<evidence type="ECO:0000313" key="10">
    <source>
        <dbReference type="Proteomes" id="UP000051223"/>
    </source>
</evidence>
<dbReference type="SUPFAM" id="SSF52540">
    <property type="entry name" value="P-loop containing nucleoside triphosphate hydrolases"/>
    <property type="match status" value="1"/>
</dbReference>
<dbReference type="Proteomes" id="UP000051223">
    <property type="component" value="Unassembled WGS sequence"/>
</dbReference>
<comment type="similarity">
    <text evidence="1">Belongs to the zeta toxin family.</text>
</comment>
<evidence type="ECO:0000256" key="2">
    <source>
        <dbReference type="ARBA" id="ARBA00011963"/>
    </source>
</evidence>
<keyword evidence="3" id="KW-1277">Toxin-antitoxin system</keyword>
<dbReference type="PANTHER" id="PTHR39206:SF1">
    <property type="entry name" value="SLL8004 PROTEIN"/>
    <property type="match status" value="1"/>
</dbReference>
<proteinExistence type="inferred from homology"/>
<accession>A0A0R1YED9</accession>
<keyword evidence="4" id="KW-0547">Nucleotide-binding</keyword>
<dbReference type="Gene3D" id="3.40.50.300">
    <property type="entry name" value="P-loop containing nucleotide triphosphate hydrolases"/>
    <property type="match status" value="1"/>
</dbReference>
<dbReference type="PANTHER" id="PTHR39206">
    <property type="entry name" value="SLL8004 PROTEIN"/>
    <property type="match status" value="1"/>
</dbReference>
<feature type="domain" description="Zeta toxin" evidence="8">
    <location>
        <begin position="3"/>
        <end position="160"/>
    </location>
</feature>
<dbReference type="Pfam" id="PF06414">
    <property type="entry name" value="Zeta_toxin"/>
    <property type="match status" value="1"/>
</dbReference>
<dbReference type="InterPro" id="IPR027417">
    <property type="entry name" value="P-loop_NTPase"/>
</dbReference>
<name>A0A0R1YED9_9LACO</name>
<dbReference type="GO" id="GO:0005524">
    <property type="term" value="F:ATP binding"/>
    <property type="evidence" value="ECO:0007669"/>
    <property type="project" value="UniProtKB-KW"/>
</dbReference>
<evidence type="ECO:0000256" key="5">
    <source>
        <dbReference type="ARBA" id="ARBA00022840"/>
    </source>
</evidence>
<comment type="catalytic activity">
    <reaction evidence="7">
        <text>UDP-N-acetyl-alpha-D-glucosamine + ATP = UDP-N-acetyl-alpha-D-glucosamine 3'-phosphate + ADP + H(+)</text>
        <dbReference type="Rhea" id="RHEA:32671"/>
        <dbReference type="ChEBI" id="CHEBI:15378"/>
        <dbReference type="ChEBI" id="CHEBI:30616"/>
        <dbReference type="ChEBI" id="CHEBI:57705"/>
        <dbReference type="ChEBI" id="CHEBI:64353"/>
        <dbReference type="ChEBI" id="CHEBI:456216"/>
        <dbReference type="EC" id="2.7.1.176"/>
    </reaction>
</comment>
<organism evidence="9 10">
    <name type="scientific">Lactobacillus hamsteri DSM 5661 = JCM 6256</name>
    <dbReference type="NCBI Taxonomy" id="1423754"/>
    <lineage>
        <taxon>Bacteria</taxon>
        <taxon>Bacillati</taxon>
        <taxon>Bacillota</taxon>
        <taxon>Bacilli</taxon>
        <taxon>Lactobacillales</taxon>
        <taxon>Lactobacillaceae</taxon>
        <taxon>Lactobacillus</taxon>
    </lineage>
</organism>
<evidence type="ECO:0000256" key="3">
    <source>
        <dbReference type="ARBA" id="ARBA00022649"/>
    </source>
</evidence>
<comment type="caution">
    <text evidence="9">The sequence shown here is derived from an EMBL/GenBank/DDBJ whole genome shotgun (WGS) entry which is preliminary data.</text>
</comment>
<dbReference type="PATRIC" id="fig|1423754.3.peg.436"/>
<protein>
    <recommendedName>
        <fullName evidence="6">UDP-N-acetylglucosamine kinase</fullName>
        <ecNumber evidence="2">2.7.1.176</ecNumber>
    </recommendedName>
    <alternativeName>
        <fullName evidence="6">UDP-N-acetylglucosamine kinase</fullName>
    </alternativeName>
</protein>
<dbReference type="EMBL" id="AZGI01000014">
    <property type="protein sequence ID" value="KRM40607.1"/>
    <property type="molecule type" value="Genomic_DNA"/>
</dbReference>
<gene>
    <name evidence="9" type="ORF">FC39_GL000423</name>
</gene>
<keyword evidence="5" id="KW-0067">ATP-binding</keyword>
<dbReference type="EC" id="2.7.1.176" evidence="2"/>
<reference evidence="9 10" key="1">
    <citation type="journal article" date="2015" name="Genome Announc.">
        <title>Expanding the biotechnology potential of lactobacilli through comparative genomics of 213 strains and associated genera.</title>
        <authorList>
            <person name="Sun Z."/>
            <person name="Harris H.M."/>
            <person name="McCann A."/>
            <person name="Guo C."/>
            <person name="Argimon S."/>
            <person name="Zhang W."/>
            <person name="Yang X."/>
            <person name="Jeffery I.B."/>
            <person name="Cooney J.C."/>
            <person name="Kagawa T.F."/>
            <person name="Liu W."/>
            <person name="Song Y."/>
            <person name="Salvetti E."/>
            <person name="Wrobel A."/>
            <person name="Rasinkangas P."/>
            <person name="Parkhill J."/>
            <person name="Rea M.C."/>
            <person name="O'Sullivan O."/>
            <person name="Ritari J."/>
            <person name="Douillard F.P."/>
            <person name="Paul Ross R."/>
            <person name="Yang R."/>
            <person name="Briner A.E."/>
            <person name="Felis G.E."/>
            <person name="de Vos W.M."/>
            <person name="Barrangou R."/>
            <person name="Klaenhammer T.R."/>
            <person name="Caufield P.W."/>
            <person name="Cui Y."/>
            <person name="Zhang H."/>
            <person name="O'Toole P.W."/>
        </authorList>
    </citation>
    <scope>NUCLEOTIDE SEQUENCE [LARGE SCALE GENOMIC DNA]</scope>
    <source>
        <strain evidence="9 10">DSM 5661</strain>
    </source>
</reference>
<evidence type="ECO:0000259" key="8">
    <source>
        <dbReference type="Pfam" id="PF06414"/>
    </source>
</evidence>
<evidence type="ECO:0000256" key="6">
    <source>
        <dbReference type="ARBA" id="ARBA00032897"/>
    </source>
</evidence>